<dbReference type="EMBL" id="RCMV01000223">
    <property type="protein sequence ID" value="KAG3221332.1"/>
    <property type="molecule type" value="Genomic_DNA"/>
</dbReference>
<proteinExistence type="predicted"/>
<dbReference type="Proteomes" id="UP000736787">
    <property type="component" value="Unassembled WGS sequence"/>
</dbReference>
<evidence type="ECO:0000313" key="3">
    <source>
        <dbReference type="Proteomes" id="UP000736787"/>
    </source>
</evidence>
<sequence length="42" mass="5062">MVVLTPELSSDVEWRPDLRWHLIATRKRWLDDSKDFFNDESG</sequence>
<protein>
    <submittedName>
        <fullName evidence="1">Uncharacterized protein</fullName>
    </submittedName>
</protein>
<gene>
    <name evidence="1" type="ORF">PC117_g9052</name>
    <name evidence="2" type="ORF">PC129_g7941</name>
</gene>
<evidence type="ECO:0000313" key="2">
    <source>
        <dbReference type="EMBL" id="KAG3221332.1"/>
    </source>
</evidence>
<comment type="caution">
    <text evidence="1">The sequence shown here is derived from an EMBL/GenBank/DDBJ whole genome shotgun (WGS) entry which is preliminary data.</text>
</comment>
<dbReference type="Proteomes" id="UP000760860">
    <property type="component" value="Unassembled WGS sequence"/>
</dbReference>
<accession>A0A8T1DT34</accession>
<dbReference type="AlphaFoldDB" id="A0A8T1DT34"/>
<organism evidence="1 3">
    <name type="scientific">Phytophthora cactorum</name>
    <dbReference type="NCBI Taxonomy" id="29920"/>
    <lineage>
        <taxon>Eukaryota</taxon>
        <taxon>Sar</taxon>
        <taxon>Stramenopiles</taxon>
        <taxon>Oomycota</taxon>
        <taxon>Peronosporomycetes</taxon>
        <taxon>Peronosporales</taxon>
        <taxon>Peronosporaceae</taxon>
        <taxon>Phytophthora</taxon>
    </lineage>
</organism>
<name>A0A8T1DT34_9STRA</name>
<dbReference type="EMBL" id="RCMK01000202">
    <property type="protein sequence ID" value="KAG2944404.1"/>
    <property type="molecule type" value="Genomic_DNA"/>
</dbReference>
<reference evidence="1" key="1">
    <citation type="submission" date="2018-10" db="EMBL/GenBank/DDBJ databases">
        <title>Effector identification in a new, highly contiguous assembly of the strawberry crown rot pathogen Phytophthora cactorum.</title>
        <authorList>
            <person name="Armitage A.D."/>
            <person name="Nellist C.F."/>
            <person name="Bates H."/>
            <person name="Vickerstaff R.J."/>
            <person name="Harrison R.J."/>
        </authorList>
    </citation>
    <scope>NUCLEOTIDE SEQUENCE</scope>
    <source>
        <strain evidence="1">4040</strain>
        <strain evidence="2">P421</strain>
    </source>
</reference>
<evidence type="ECO:0000313" key="1">
    <source>
        <dbReference type="EMBL" id="KAG2944404.1"/>
    </source>
</evidence>